<dbReference type="PROSITE" id="PS50893">
    <property type="entry name" value="ABC_TRANSPORTER_2"/>
    <property type="match status" value="1"/>
</dbReference>
<name>A0A8J6ND78_9BACT</name>
<dbReference type="Gene3D" id="3.40.50.300">
    <property type="entry name" value="P-loop containing nucleotide triphosphate hydrolases"/>
    <property type="match status" value="1"/>
</dbReference>
<dbReference type="GO" id="GO:0016887">
    <property type="term" value="F:ATP hydrolysis activity"/>
    <property type="evidence" value="ECO:0007669"/>
    <property type="project" value="InterPro"/>
</dbReference>
<evidence type="ECO:0000256" key="2">
    <source>
        <dbReference type="ARBA" id="ARBA00022692"/>
    </source>
</evidence>
<proteinExistence type="predicted"/>
<keyword evidence="6 7" id="KW-0472">Membrane</keyword>
<dbReference type="InterPro" id="IPR003593">
    <property type="entry name" value="AAA+_ATPase"/>
</dbReference>
<reference evidence="10 11" key="1">
    <citation type="submission" date="2020-08" db="EMBL/GenBank/DDBJ databases">
        <title>Bridging the membrane lipid divide: bacteria of the FCB group superphylum have the potential to synthesize archaeal ether lipids.</title>
        <authorList>
            <person name="Villanueva L."/>
            <person name="Von Meijenfeldt F.A.B."/>
            <person name="Westbye A.B."/>
            <person name="Yadav S."/>
            <person name="Hopmans E.C."/>
            <person name="Dutilh B.E."/>
            <person name="Sinninghe Damste J.S."/>
        </authorList>
    </citation>
    <scope>NUCLEOTIDE SEQUENCE [LARGE SCALE GENOMIC DNA]</scope>
    <source>
        <strain evidence="10">NIOZ-UU47</strain>
    </source>
</reference>
<evidence type="ECO:0000256" key="4">
    <source>
        <dbReference type="ARBA" id="ARBA00022840"/>
    </source>
</evidence>
<keyword evidence="3" id="KW-0547">Nucleotide-binding</keyword>
<sequence>MRYGYGYFEEDHLGQVADTGLWRRVIAYSWPHRRKLAVAILLSFVITAASLALPYMIRLGIDSYIVNTQLETAERVSGLAGLAWLFVGAVIVGFAANFFQVVILEWTGQTIMHQMRQQLFRHMMGLDISFFNNNPKGKLVTRLTNDIQNMHEMFTSVIVTLFNDSIKLIGILGILFWMNWRLALLLSLLLPLIAGNTLWFSRLARDAFRTIRTHVARINASLQESISGISVIQLFLRETDTAAKFADLNNAYLRSNLYQIKIFAIFMPAIELFSAIATGCIIWYGGGEVIRDNLTIGELAAFIAYMRLFFQPIRELSQKYSIVQSALASAERIFQLLDISPAISPVEPQKGKADMQGAVVFRGVCFGYDAEQEILHDVSFSVSPGQTLAIVGATGAGKSTIVNLLERFYEPDSGDILIDGQDLRSLDTGWLRRQVGLVMQDIFIIPGSIRENILLDREMDDDALGEIIAKSQLRNLIRQLPDGLETRIGDGGVDLSSGQKQLLTFARVLARNPKLLILDEATSSVDSATEMLIDRAVQSTLANRTSIVIAHRLSTIRSADTILVMDQGEIVERGSHTGLISKGGLYTHLHNLQLARSREDISS</sequence>
<dbReference type="GO" id="GO:0005886">
    <property type="term" value="C:plasma membrane"/>
    <property type="evidence" value="ECO:0007669"/>
    <property type="project" value="UniProtKB-SubCell"/>
</dbReference>
<evidence type="ECO:0000256" key="7">
    <source>
        <dbReference type="SAM" id="Phobius"/>
    </source>
</evidence>
<dbReference type="PANTHER" id="PTHR43394">
    <property type="entry name" value="ATP-DEPENDENT PERMEASE MDL1, MITOCHONDRIAL"/>
    <property type="match status" value="1"/>
</dbReference>
<accession>A0A8J6ND78</accession>
<dbReference type="FunFam" id="3.40.50.300:FF:000218">
    <property type="entry name" value="Multidrug ABC transporter ATP-binding protein"/>
    <property type="match status" value="1"/>
</dbReference>
<organism evidence="10 11">
    <name type="scientific">Candidatus Desulfobia pelagia</name>
    <dbReference type="NCBI Taxonomy" id="2841692"/>
    <lineage>
        <taxon>Bacteria</taxon>
        <taxon>Pseudomonadati</taxon>
        <taxon>Thermodesulfobacteriota</taxon>
        <taxon>Desulfobulbia</taxon>
        <taxon>Desulfobulbales</taxon>
        <taxon>Desulfobulbaceae</taxon>
        <taxon>Candidatus Desulfobia</taxon>
    </lineage>
</organism>
<feature type="transmembrane region" description="Helical" evidence="7">
    <location>
        <begin position="153"/>
        <end position="176"/>
    </location>
</feature>
<feature type="transmembrane region" description="Helical" evidence="7">
    <location>
        <begin position="182"/>
        <end position="200"/>
    </location>
</feature>
<dbReference type="AlphaFoldDB" id="A0A8J6ND78"/>
<dbReference type="EMBL" id="JACNJZ010000088">
    <property type="protein sequence ID" value="MBC8317412.1"/>
    <property type="molecule type" value="Genomic_DNA"/>
</dbReference>
<keyword evidence="5 7" id="KW-1133">Transmembrane helix</keyword>
<evidence type="ECO:0000256" key="3">
    <source>
        <dbReference type="ARBA" id="ARBA00022741"/>
    </source>
</evidence>
<gene>
    <name evidence="10" type="ORF">H8E41_05865</name>
</gene>
<dbReference type="SUPFAM" id="SSF52540">
    <property type="entry name" value="P-loop containing nucleoside triphosphate hydrolases"/>
    <property type="match status" value="1"/>
</dbReference>
<evidence type="ECO:0000256" key="6">
    <source>
        <dbReference type="ARBA" id="ARBA00023136"/>
    </source>
</evidence>
<evidence type="ECO:0000313" key="10">
    <source>
        <dbReference type="EMBL" id="MBC8317412.1"/>
    </source>
</evidence>
<feature type="transmembrane region" description="Helical" evidence="7">
    <location>
        <begin position="77"/>
        <end position="106"/>
    </location>
</feature>
<dbReference type="Proteomes" id="UP000614424">
    <property type="component" value="Unassembled WGS sequence"/>
</dbReference>
<dbReference type="InterPro" id="IPR039421">
    <property type="entry name" value="Type_1_exporter"/>
</dbReference>
<evidence type="ECO:0000256" key="1">
    <source>
        <dbReference type="ARBA" id="ARBA00004651"/>
    </source>
</evidence>
<evidence type="ECO:0000313" key="11">
    <source>
        <dbReference type="Proteomes" id="UP000614424"/>
    </source>
</evidence>
<comment type="subcellular location">
    <subcellularLocation>
        <location evidence="1">Cell membrane</location>
        <topology evidence="1">Multi-pass membrane protein</topology>
    </subcellularLocation>
</comment>
<dbReference type="InterPro" id="IPR011527">
    <property type="entry name" value="ABC1_TM_dom"/>
</dbReference>
<dbReference type="CDD" id="cd18544">
    <property type="entry name" value="ABC_6TM_TmrA_like"/>
    <property type="match status" value="1"/>
</dbReference>
<comment type="caution">
    <text evidence="10">The sequence shown here is derived from an EMBL/GenBank/DDBJ whole genome shotgun (WGS) entry which is preliminary data.</text>
</comment>
<feature type="transmembrane region" description="Helical" evidence="7">
    <location>
        <begin position="262"/>
        <end position="284"/>
    </location>
</feature>
<feature type="transmembrane region" description="Helical" evidence="7">
    <location>
        <begin position="36"/>
        <end position="57"/>
    </location>
</feature>
<keyword evidence="2 7" id="KW-0812">Transmembrane</keyword>
<dbReference type="GO" id="GO:0005524">
    <property type="term" value="F:ATP binding"/>
    <property type="evidence" value="ECO:0007669"/>
    <property type="project" value="UniProtKB-KW"/>
</dbReference>
<dbReference type="InterPro" id="IPR017871">
    <property type="entry name" value="ABC_transporter-like_CS"/>
</dbReference>
<evidence type="ECO:0000256" key="5">
    <source>
        <dbReference type="ARBA" id="ARBA00022989"/>
    </source>
</evidence>
<dbReference type="PANTHER" id="PTHR43394:SF1">
    <property type="entry name" value="ATP-BINDING CASSETTE SUB-FAMILY B MEMBER 10, MITOCHONDRIAL"/>
    <property type="match status" value="1"/>
</dbReference>
<dbReference type="InterPro" id="IPR027417">
    <property type="entry name" value="P-loop_NTPase"/>
</dbReference>
<keyword evidence="4 10" id="KW-0067">ATP-binding</keyword>
<protein>
    <submittedName>
        <fullName evidence="10">ABC transporter ATP-binding protein</fullName>
    </submittedName>
</protein>
<dbReference type="InterPro" id="IPR036640">
    <property type="entry name" value="ABC1_TM_sf"/>
</dbReference>
<feature type="domain" description="ABC transporter" evidence="8">
    <location>
        <begin position="359"/>
        <end position="592"/>
    </location>
</feature>
<evidence type="ECO:0000259" key="9">
    <source>
        <dbReference type="PROSITE" id="PS50929"/>
    </source>
</evidence>
<dbReference type="Gene3D" id="1.20.1560.10">
    <property type="entry name" value="ABC transporter type 1, transmembrane domain"/>
    <property type="match status" value="1"/>
</dbReference>
<dbReference type="InterPro" id="IPR003439">
    <property type="entry name" value="ABC_transporter-like_ATP-bd"/>
</dbReference>
<dbReference type="SMART" id="SM00382">
    <property type="entry name" value="AAA"/>
    <property type="match status" value="1"/>
</dbReference>
<dbReference type="SUPFAM" id="SSF90123">
    <property type="entry name" value="ABC transporter transmembrane region"/>
    <property type="match status" value="1"/>
</dbReference>
<dbReference type="Pfam" id="PF00005">
    <property type="entry name" value="ABC_tran"/>
    <property type="match status" value="1"/>
</dbReference>
<feature type="domain" description="ABC transmembrane type-1" evidence="9">
    <location>
        <begin position="37"/>
        <end position="325"/>
    </location>
</feature>
<evidence type="ECO:0000259" key="8">
    <source>
        <dbReference type="PROSITE" id="PS50893"/>
    </source>
</evidence>
<dbReference type="PROSITE" id="PS00211">
    <property type="entry name" value="ABC_TRANSPORTER_1"/>
    <property type="match status" value="1"/>
</dbReference>
<dbReference type="Pfam" id="PF00664">
    <property type="entry name" value="ABC_membrane"/>
    <property type="match status" value="1"/>
</dbReference>
<dbReference type="PROSITE" id="PS50929">
    <property type="entry name" value="ABC_TM1F"/>
    <property type="match status" value="1"/>
</dbReference>
<dbReference type="GO" id="GO:0015421">
    <property type="term" value="F:ABC-type oligopeptide transporter activity"/>
    <property type="evidence" value="ECO:0007669"/>
    <property type="project" value="TreeGrafter"/>
</dbReference>